<keyword evidence="1" id="KW-1133">Transmembrane helix</keyword>
<keyword evidence="1" id="KW-0472">Membrane</keyword>
<accession>A0ABN8YYL7</accession>
<protein>
    <submittedName>
        <fullName evidence="2">Uncharacterized protein</fullName>
    </submittedName>
</protein>
<gene>
    <name evidence="2" type="ORF">MRATA1EN1_LOCUS13766</name>
</gene>
<keyword evidence="1" id="KW-0812">Transmembrane</keyword>
<organism evidence="2 3">
    <name type="scientific">Rangifer tarandus platyrhynchus</name>
    <name type="common">Svalbard reindeer</name>
    <dbReference type="NCBI Taxonomy" id="3082113"/>
    <lineage>
        <taxon>Eukaryota</taxon>
        <taxon>Metazoa</taxon>
        <taxon>Chordata</taxon>
        <taxon>Craniata</taxon>
        <taxon>Vertebrata</taxon>
        <taxon>Euteleostomi</taxon>
        <taxon>Mammalia</taxon>
        <taxon>Eutheria</taxon>
        <taxon>Laurasiatheria</taxon>
        <taxon>Artiodactyla</taxon>
        <taxon>Ruminantia</taxon>
        <taxon>Pecora</taxon>
        <taxon>Cervidae</taxon>
        <taxon>Odocoileinae</taxon>
        <taxon>Rangifer</taxon>
    </lineage>
</organism>
<feature type="transmembrane region" description="Helical" evidence="1">
    <location>
        <begin position="76"/>
        <end position="98"/>
    </location>
</feature>
<name>A0ABN8YYL7_RANTA</name>
<reference evidence="2" key="1">
    <citation type="submission" date="2023-04" db="EMBL/GenBank/DDBJ databases">
        <authorList>
            <consortium name="ELIXIR-Norway"/>
        </authorList>
    </citation>
    <scope>NUCLEOTIDE SEQUENCE [LARGE SCALE GENOMIC DNA]</scope>
</reference>
<dbReference type="EMBL" id="OX459959">
    <property type="protein sequence ID" value="CAI9164804.1"/>
    <property type="molecule type" value="Genomic_DNA"/>
</dbReference>
<evidence type="ECO:0000313" key="3">
    <source>
        <dbReference type="Proteomes" id="UP001176941"/>
    </source>
</evidence>
<keyword evidence="3" id="KW-1185">Reference proteome</keyword>
<dbReference type="Proteomes" id="UP001176941">
    <property type="component" value="Chromosome 23"/>
</dbReference>
<sequence>MHLPAHLLFRYSPPQKCLSSCHFNRHSCFVGFLHHPVDDTEKQHLSSKYFAEKNCLLPGGLPYEYLVLKNFPAKTAFFNFIIHAFMPHSGFLVIYFLAHV</sequence>
<proteinExistence type="predicted"/>
<evidence type="ECO:0000313" key="2">
    <source>
        <dbReference type="EMBL" id="CAI9164804.1"/>
    </source>
</evidence>
<evidence type="ECO:0000256" key="1">
    <source>
        <dbReference type="SAM" id="Phobius"/>
    </source>
</evidence>